<comment type="caution">
    <text evidence="2">The sequence shown here is derived from an EMBL/GenBank/DDBJ whole genome shotgun (WGS) entry which is preliminary data.</text>
</comment>
<keyword evidence="1" id="KW-1133">Transmembrane helix</keyword>
<feature type="transmembrane region" description="Helical" evidence="1">
    <location>
        <begin position="59"/>
        <end position="78"/>
    </location>
</feature>
<dbReference type="STRING" id="1033810.HLPCO_000218"/>
<evidence type="ECO:0000256" key="1">
    <source>
        <dbReference type="SAM" id="Phobius"/>
    </source>
</evidence>
<accession>U2DZB3</accession>
<dbReference type="EMBL" id="AFNU02000001">
    <property type="protein sequence ID" value="ERJ13552.1"/>
    <property type="molecule type" value="Genomic_DNA"/>
</dbReference>
<sequence>MFGENLLYNATNVGLVIYFGCILFIYLFSLKHKAYGNLRDITIFLVIGLIIVTKLPNNIALYSMAVIGNIVLLTYHYVLEMRGNKNRTKKEIKTMRVCMFIPLLLLIVSILYRTVIVGDHFDLMMFVGLVLLTIFIVVIRYNERTR</sequence>
<evidence type="ECO:0000313" key="2">
    <source>
        <dbReference type="EMBL" id="ERJ13552.1"/>
    </source>
</evidence>
<feature type="transmembrane region" description="Helical" evidence="1">
    <location>
        <begin position="99"/>
        <end position="117"/>
    </location>
</feature>
<dbReference type="InParanoid" id="U2DZB3"/>
<proteinExistence type="predicted"/>
<evidence type="ECO:0000313" key="3">
    <source>
        <dbReference type="Proteomes" id="UP000005707"/>
    </source>
</evidence>
<organism evidence="2 3">
    <name type="scientific">Haloplasma contractile SSD-17B</name>
    <dbReference type="NCBI Taxonomy" id="1033810"/>
    <lineage>
        <taxon>Bacteria</taxon>
        <taxon>Bacillati</taxon>
        <taxon>Mycoplasmatota</taxon>
        <taxon>Mollicutes</taxon>
        <taxon>Haloplasmatales</taxon>
        <taxon>Haloplasmataceae</taxon>
        <taxon>Haloplasma</taxon>
    </lineage>
</organism>
<feature type="transmembrane region" description="Helical" evidence="1">
    <location>
        <begin position="123"/>
        <end position="141"/>
    </location>
</feature>
<dbReference type="AlphaFoldDB" id="U2DZB3"/>
<protein>
    <submittedName>
        <fullName evidence="2">Uncharacterized protein</fullName>
    </submittedName>
</protein>
<gene>
    <name evidence="2" type="ORF">HLPCO_000218</name>
</gene>
<reference evidence="2 3" key="1">
    <citation type="journal article" date="2011" name="J. Bacteriol.">
        <title>Genome sequence of Haloplasma contractile, an unusual contractile bacterium from a deep-sea anoxic brine lake.</title>
        <authorList>
            <person name="Antunes A."/>
            <person name="Alam I."/>
            <person name="El Dorry H."/>
            <person name="Siam R."/>
            <person name="Robertson A."/>
            <person name="Bajic V.B."/>
            <person name="Stingl U."/>
        </authorList>
    </citation>
    <scope>NUCLEOTIDE SEQUENCE [LARGE SCALE GENOMIC DNA]</scope>
    <source>
        <strain evidence="2 3">SSD-17B</strain>
    </source>
</reference>
<dbReference type="Proteomes" id="UP000005707">
    <property type="component" value="Unassembled WGS sequence"/>
</dbReference>
<dbReference type="RefSeq" id="WP_008826345.1">
    <property type="nucleotide sequence ID" value="NZ_AFNU02000001.1"/>
</dbReference>
<feature type="transmembrane region" description="Helical" evidence="1">
    <location>
        <begin position="35"/>
        <end position="53"/>
    </location>
</feature>
<keyword evidence="1" id="KW-0472">Membrane</keyword>
<reference evidence="2 3" key="2">
    <citation type="journal article" date="2013" name="PLoS ONE">
        <title>INDIGO - INtegrated Data Warehouse of MIcrobial GenOmes with Examples from the Red Sea Extremophiles.</title>
        <authorList>
            <person name="Alam I."/>
            <person name="Antunes A."/>
            <person name="Kamau A.A."/>
            <person name="Ba Alawi W."/>
            <person name="Kalkatawi M."/>
            <person name="Stingl U."/>
            <person name="Bajic V.B."/>
        </authorList>
    </citation>
    <scope>NUCLEOTIDE SEQUENCE [LARGE SCALE GENOMIC DNA]</scope>
    <source>
        <strain evidence="2 3">SSD-17B</strain>
    </source>
</reference>
<name>U2DZB3_9MOLU</name>
<feature type="transmembrane region" description="Helical" evidence="1">
    <location>
        <begin position="6"/>
        <end position="28"/>
    </location>
</feature>
<keyword evidence="1" id="KW-0812">Transmembrane</keyword>
<keyword evidence="3" id="KW-1185">Reference proteome</keyword>